<dbReference type="SUPFAM" id="SSF161098">
    <property type="entry name" value="MetI-like"/>
    <property type="match status" value="1"/>
</dbReference>
<dbReference type="EMBL" id="JALDYZ010000007">
    <property type="protein sequence ID" value="MDI7923193.1"/>
    <property type="molecule type" value="Genomic_DNA"/>
</dbReference>
<comment type="subcellular location">
    <subcellularLocation>
        <location evidence="1 8">Cell membrane</location>
        <topology evidence="1 8">Multi-pass membrane protein</topology>
    </subcellularLocation>
</comment>
<protein>
    <submittedName>
        <fullName evidence="10">ABC transporter permease</fullName>
    </submittedName>
</protein>
<feature type="transmembrane region" description="Helical" evidence="8">
    <location>
        <begin position="97"/>
        <end position="125"/>
    </location>
</feature>
<evidence type="ECO:0000259" key="9">
    <source>
        <dbReference type="PROSITE" id="PS50928"/>
    </source>
</evidence>
<keyword evidence="7 8" id="KW-0472">Membrane</keyword>
<evidence type="ECO:0000256" key="4">
    <source>
        <dbReference type="ARBA" id="ARBA00022475"/>
    </source>
</evidence>
<dbReference type="RefSeq" id="WP_311787453.1">
    <property type="nucleotide sequence ID" value="NZ_JALDYY010000009.1"/>
</dbReference>
<evidence type="ECO:0000313" key="11">
    <source>
        <dbReference type="Proteomes" id="UP001161580"/>
    </source>
</evidence>
<feature type="transmembrane region" description="Helical" evidence="8">
    <location>
        <begin position="62"/>
        <end position="85"/>
    </location>
</feature>
<evidence type="ECO:0000256" key="6">
    <source>
        <dbReference type="ARBA" id="ARBA00022989"/>
    </source>
</evidence>
<evidence type="ECO:0000256" key="7">
    <source>
        <dbReference type="ARBA" id="ARBA00023136"/>
    </source>
</evidence>
<dbReference type="InterPro" id="IPR051789">
    <property type="entry name" value="Bact_Polyamine_Transport"/>
</dbReference>
<dbReference type="InterPro" id="IPR035906">
    <property type="entry name" value="MetI-like_sf"/>
</dbReference>
<dbReference type="PROSITE" id="PS50928">
    <property type="entry name" value="ABC_TM1"/>
    <property type="match status" value="1"/>
</dbReference>
<feature type="transmembrane region" description="Helical" evidence="8">
    <location>
        <begin position="7"/>
        <end position="29"/>
    </location>
</feature>
<gene>
    <name evidence="10" type="ORF">MRS75_14000</name>
</gene>
<evidence type="ECO:0000256" key="8">
    <source>
        <dbReference type="RuleBase" id="RU363032"/>
    </source>
</evidence>
<feature type="transmembrane region" description="Helical" evidence="8">
    <location>
        <begin position="230"/>
        <end position="250"/>
    </location>
</feature>
<dbReference type="PANTHER" id="PTHR43848:SF2">
    <property type="entry name" value="PUTRESCINE TRANSPORT SYSTEM PERMEASE PROTEIN POTI"/>
    <property type="match status" value="1"/>
</dbReference>
<feature type="transmembrane region" description="Helical" evidence="8">
    <location>
        <begin position="183"/>
        <end position="210"/>
    </location>
</feature>
<sequence>MKRRYSLLTIYAAFFLVFLYAPTVLLPLFSFNDNTFAVFPLKGFTLRHYEAMAGNIAMIDALINSLVVGTIASVLTTAMSIPLAIGLTRRLLPASGLVLSTIMLPLVVPSIVFAVAFLILLVRIMNIELSLLTITMAHIFLCLPFSVMVLMSRLDGLDPSLEEASSDLGETTLGTFRRITLPLIIPGVISSLLMCFITSFDEFVLAFFLSGTQPTLPVFLYGQLRFPNKLPSVLALGSLILVASTVLVVLSEFIRRRDSAGSKSDTADLPIPANVT</sequence>
<accession>A0AAE3QHG1</accession>
<dbReference type="AlphaFoldDB" id="A0AAE3QHG1"/>
<comment type="caution">
    <text evidence="10">The sequence shown here is derived from an EMBL/GenBank/DDBJ whole genome shotgun (WGS) entry which is preliminary data.</text>
</comment>
<keyword evidence="5 8" id="KW-0812">Transmembrane</keyword>
<evidence type="ECO:0000256" key="2">
    <source>
        <dbReference type="ARBA" id="ARBA00007069"/>
    </source>
</evidence>
<evidence type="ECO:0000256" key="3">
    <source>
        <dbReference type="ARBA" id="ARBA00022448"/>
    </source>
</evidence>
<dbReference type="Pfam" id="PF00528">
    <property type="entry name" value="BPD_transp_1"/>
    <property type="match status" value="1"/>
</dbReference>
<dbReference type="InterPro" id="IPR000515">
    <property type="entry name" value="MetI-like"/>
</dbReference>
<name>A0AAE3QHG1_9HYPH</name>
<keyword evidence="3 8" id="KW-0813">Transport</keyword>
<dbReference type="Gene3D" id="1.10.3720.10">
    <property type="entry name" value="MetI-like"/>
    <property type="match status" value="1"/>
</dbReference>
<comment type="similarity">
    <text evidence="2">Belongs to the binding-protein-dependent transport system permease family. CysTW subfamily.</text>
</comment>
<keyword evidence="6 8" id="KW-1133">Transmembrane helix</keyword>
<reference evidence="10" key="1">
    <citation type="submission" date="2022-03" db="EMBL/GenBank/DDBJ databases">
        <title>Fererhizobium litorale gen. nov., sp. nov., isolated from sandy sediments of the Sea of Japan seashore.</title>
        <authorList>
            <person name="Romanenko L."/>
            <person name="Kurilenko V."/>
            <person name="Otstavnykh N."/>
            <person name="Svetashev V."/>
            <person name="Tekutyeva L."/>
            <person name="Isaeva M."/>
            <person name="Mikhailov V."/>
        </authorList>
    </citation>
    <scope>NUCLEOTIDE SEQUENCE</scope>
    <source>
        <strain evidence="10">KMM 9576</strain>
    </source>
</reference>
<organism evidence="10 11">
    <name type="scientific">Ferirhizobium litorale</name>
    <dbReference type="NCBI Taxonomy" id="2927786"/>
    <lineage>
        <taxon>Bacteria</taxon>
        <taxon>Pseudomonadati</taxon>
        <taxon>Pseudomonadota</taxon>
        <taxon>Alphaproteobacteria</taxon>
        <taxon>Hyphomicrobiales</taxon>
        <taxon>Rhizobiaceae</taxon>
        <taxon>Ferirhizobium</taxon>
    </lineage>
</organism>
<keyword evidence="4" id="KW-1003">Cell membrane</keyword>
<evidence type="ECO:0000256" key="5">
    <source>
        <dbReference type="ARBA" id="ARBA00022692"/>
    </source>
</evidence>
<dbReference type="Proteomes" id="UP001161580">
    <property type="component" value="Unassembled WGS sequence"/>
</dbReference>
<dbReference type="GO" id="GO:0055085">
    <property type="term" value="P:transmembrane transport"/>
    <property type="evidence" value="ECO:0007669"/>
    <property type="project" value="InterPro"/>
</dbReference>
<dbReference type="PANTHER" id="PTHR43848">
    <property type="entry name" value="PUTRESCINE TRANSPORT SYSTEM PERMEASE PROTEIN POTI"/>
    <property type="match status" value="1"/>
</dbReference>
<evidence type="ECO:0000313" key="10">
    <source>
        <dbReference type="EMBL" id="MDI7923193.1"/>
    </source>
</evidence>
<feature type="domain" description="ABC transmembrane type-1" evidence="9">
    <location>
        <begin position="62"/>
        <end position="251"/>
    </location>
</feature>
<feature type="transmembrane region" description="Helical" evidence="8">
    <location>
        <begin position="131"/>
        <end position="151"/>
    </location>
</feature>
<keyword evidence="11" id="KW-1185">Reference proteome</keyword>
<proteinExistence type="inferred from homology"/>
<dbReference type="CDD" id="cd06261">
    <property type="entry name" value="TM_PBP2"/>
    <property type="match status" value="1"/>
</dbReference>
<dbReference type="GO" id="GO:0005886">
    <property type="term" value="C:plasma membrane"/>
    <property type="evidence" value="ECO:0007669"/>
    <property type="project" value="UniProtKB-SubCell"/>
</dbReference>
<evidence type="ECO:0000256" key="1">
    <source>
        <dbReference type="ARBA" id="ARBA00004651"/>
    </source>
</evidence>